<feature type="domain" description="BRO1" evidence="3">
    <location>
        <begin position="25"/>
        <end position="425"/>
    </location>
</feature>
<dbReference type="PANTHER" id="PTHR23032:SF13">
    <property type="entry name" value="BRO1 DOMAIN-CONTAINING PROTEIN BROX"/>
    <property type="match status" value="1"/>
</dbReference>
<accession>A0A803P463</accession>
<sequence length="425" mass="47463">MGCVFSTPKDTGGNRRRPGNIGDVSVYVPGLRIPKPVDFSQALGDHLSKSLVEKLSALRTRIVVMAGQEGPTITRTRRKTQHGGSTLADLQQALEDYLPVLLGLVKDGSQLQYRVQFLWINQEDEAEETALSNAWYEVLSVLHLMATLLLSQANLLLLPRTSADGYQPKVSEENRRASVDIFLKAAGYLDCAVRHVLPHFPSELRRNLPVDLAEGVLRALCLQALGQGVDIQLGMAIDSTKATLAVKRRLACEMVKYWQQAQDNIMNLPLSNGWGEKHRLYVKWKYVEAKAAAYYYHGLILDEGNTEKSHGMAVAALQAADEYFKESKKACEAFNAAPPLSRNPPLWGTMKYLSEKIPKDTSSKVRINRDLYSSEKIMETAPTLPDFALALKPDEYQLPPVDASWNQEHMNKGQTGFNQLKIDKR</sequence>
<dbReference type="Pfam" id="PF03097">
    <property type="entry name" value="BRO1"/>
    <property type="match status" value="1"/>
</dbReference>
<dbReference type="CDD" id="cd09034">
    <property type="entry name" value="BRO1_Alix_like"/>
    <property type="match status" value="1"/>
</dbReference>
<dbReference type="InterPro" id="IPR038898">
    <property type="entry name" value="BROX"/>
</dbReference>
<accession>A0A803P462</accession>
<reference evidence="4 5" key="1">
    <citation type="journal article" date="2020" name="bioRxiv">
        <title>Sequence and annotation of 42 cannabis genomes reveals extensive copy number variation in cannabinoid synthesis and pathogen resistance genes.</title>
        <authorList>
            <person name="Mckernan K.J."/>
            <person name="Helbert Y."/>
            <person name="Kane L.T."/>
            <person name="Ebling H."/>
            <person name="Zhang L."/>
            <person name="Liu B."/>
            <person name="Eaton Z."/>
            <person name="Mclaughlin S."/>
            <person name="Kingan S."/>
            <person name="Baybayan P."/>
            <person name="Concepcion G."/>
            <person name="Jordan M."/>
            <person name="Riva A."/>
            <person name="Barbazuk W."/>
            <person name="Harkins T."/>
        </authorList>
    </citation>
    <scope>NUCLEOTIDE SEQUENCE [LARGE SCALE GENOMIC DNA]</scope>
    <source>
        <strain evidence="5">cv. Jamaican Lion 4</strain>
        <tissue evidence="4">Leaf</tissue>
    </source>
</reference>
<dbReference type="PANTHER" id="PTHR23032">
    <property type="entry name" value="BRO1 DOMAIN-CONTAINING PROTEIN BROX"/>
    <property type="match status" value="1"/>
</dbReference>
<keyword evidence="5" id="KW-1185">Reference proteome</keyword>
<evidence type="ECO:0000259" key="3">
    <source>
        <dbReference type="PROSITE" id="PS51180"/>
    </source>
</evidence>
<accession>A0A803P461</accession>
<dbReference type="Proteomes" id="UP000583929">
    <property type="component" value="Unassembled WGS sequence"/>
</dbReference>
<dbReference type="SMART" id="SM01041">
    <property type="entry name" value="BRO1"/>
    <property type="match status" value="1"/>
</dbReference>
<evidence type="ECO:0000313" key="5">
    <source>
        <dbReference type="Proteomes" id="UP000583929"/>
    </source>
</evidence>
<evidence type="ECO:0000256" key="1">
    <source>
        <dbReference type="ARBA" id="ARBA00008901"/>
    </source>
</evidence>
<evidence type="ECO:0000256" key="2">
    <source>
        <dbReference type="SAM" id="MobiDB-lite"/>
    </source>
</evidence>
<accession>A0A7J6H8V0</accession>
<name>A0A7J6H8V0_CANSA</name>
<dbReference type="InterPro" id="IPR004328">
    <property type="entry name" value="BRO1_dom"/>
</dbReference>
<protein>
    <recommendedName>
        <fullName evidence="3">BRO1 domain-containing protein</fullName>
    </recommendedName>
</protein>
<dbReference type="OrthoDB" id="1909455at2759"/>
<dbReference type="EMBL" id="JAATIQ010000057">
    <property type="protein sequence ID" value="KAF4391684.1"/>
    <property type="molecule type" value="Genomic_DNA"/>
</dbReference>
<organism evidence="4 5">
    <name type="scientific">Cannabis sativa</name>
    <name type="common">Hemp</name>
    <name type="synonym">Marijuana</name>
    <dbReference type="NCBI Taxonomy" id="3483"/>
    <lineage>
        <taxon>Eukaryota</taxon>
        <taxon>Viridiplantae</taxon>
        <taxon>Streptophyta</taxon>
        <taxon>Embryophyta</taxon>
        <taxon>Tracheophyta</taxon>
        <taxon>Spermatophyta</taxon>
        <taxon>Magnoliopsida</taxon>
        <taxon>eudicotyledons</taxon>
        <taxon>Gunneridae</taxon>
        <taxon>Pentapetalae</taxon>
        <taxon>rosids</taxon>
        <taxon>fabids</taxon>
        <taxon>Rosales</taxon>
        <taxon>Cannabaceae</taxon>
        <taxon>Cannabis</taxon>
    </lineage>
</organism>
<dbReference type="OMA" id="EKFHGMA"/>
<comment type="similarity">
    <text evidence="1">Belongs to the BROX family.</text>
</comment>
<gene>
    <name evidence="4" type="ORF">G4B88_005570</name>
</gene>
<proteinExistence type="inferred from homology"/>
<dbReference type="PROSITE" id="PS51180">
    <property type="entry name" value="BRO1"/>
    <property type="match status" value="1"/>
</dbReference>
<feature type="region of interest" description="Disordered" evidence="2">
    <location>
        <begin position="1"/>
        <end position="20"/>
    </location>
</feature>
<comment type="caution">
    <text evidence="4">The sequence shown here is derived from an EMBL/GenBank/DDBJ whole genome shotgun (WGS) entry which is preliminary data.</text>
</comment>
<dbReference type="InterPro" id="IPR038499">
    <property type="entry name" value="BRO1_sf"/>
</dbReference>
<dbReference type="AlphaFoldDB" id="A0A7J6H8V0"/>
<evidence type="ECO:0000313" key="4">
    <source>
        <dbReference type="EMBL" id="KAF4391684.1"/>
    </source>
</evidence>
<dbReference type="Gene3D" id="1.25.40.280">
    <property type="entry name" value="alix/aip1 like domains"/>
    <property type="match status" value="1"/>
</dbReference>